<keyword evidence="1" id="KW-0472">Membrane</keyword>
<sequence length="62" mass="6600">MLAIIFPGGIGVREAVLTGFMIMLGITEEQAGTISIISRLWFTLGEAAIFLSAFVVGKSIKL</sequence>
<name>X1KRJ5_9ZZZZ</name>
<comment type="caution">
    <text evidence="2">The sequence shown here is derived from an EMBL/GenBank/DDBJ whole genome shotgun (WGS) entry which is preliminary data.</text>
</comment>
<gene>
    <name evidence="2" type="ORF">S06H3_15323</name>
</gene>
<dbReference type="EMBL" id="BARV01007536">
    <property type="protein sequence ID" value="GAI09308.1"/>
    <property type="molecule type" value="Genomic_DNA"/>
</dbReference>
<accession>X1KRJ5</accession>
<keyword evidence="1" id="KW-1133">Transmembrane helix</keyword>
<proteinExistence type="predicted"/>
<evidence type="ECO:0000256" key="1">
    <source>
        <dbReference type="SAM" id="Phobius"/>
    </source>
</evidence>
<organism evidence="2">
    <name type="scientific">marine sediment metagenome</name>
    <dbReference type="NCBI Taxonomy" id="412755"/>
    <lineage>
        <taxon>unclassified sequences</taxon>
        <taxon>metagenomes</taxon>
        <taxon>ecological metagenomes</taxon>
    </lineage>
</organism>
<protein>
    <submittedName>
        <fullName evidence="2">Uncharacterized protein</fullName>
    </submittedName>
</protein>
<feature type="transmembrane region" description="Helical" evidence="1">
    <location>
        <begin position="36"/>
        <end position="56"/>
    </location>
</feature>
<keyword evidence="1" id="KW-0812">Transmembrane</keyword>
<dbReference type="AlphaFoldDB" id="X1KRJ5"/>
<reference evidence="2" key="1">
    <citation type="journal article" date="2014" name="Front. Microbiol.">
        <title>High frequency of phylogenetically diverse reductive dehalogenase-homologous genes in deep subseafloor sedimentary metagenomes.</title>
        <authorList>
            <person name="Kawai M."/>
            <person name="Futagami T."/>
            <person name="Toyoda A."/>
            <person name="Takaki Y."/>
            <person name="Nishi S."/>
            <person name="Hori S."/>
            <person name="Arai W."/>
            <person name="Tsubouchi T."/>
            <person name="Morono Y."/>
            <person name="Uchiyama I."/>
            <person name="Ito T."/>
            <person name="Fujiyama A."/>
            <person name="Inagaki F."/>
            <person name="Takami H."/>
        </authorList>
    </citation>
    <scope>NUCLEOTIDE SEQUENCE</scope>
    <source>
        <strain evidence="2">Expedition CK06-06</strain>
    </source>
</reference>
<evidence type="ECO:0000313" key="2">
    <source>
        <dbReference type="EMBL" id="GAI09308.1"/>
    </source>
</evidence>